<feature type="compositionally biased region" description="Basic and acidic residues" evidence="11">
    <location>
        <begin position="767"/>
        <end position="777"/>
    </location>
</feature>
<feature type="region of interest" description="Disordered" evidence="11">
    <location>
        <begin position="1"/>
        <end position="21"/>
    </location>
</feature>
<evidence type="ECO:0000256" key="2">
    <source>
        <dbReference type="ARBA" id="ARBA00008664"/>
    </source>
</evidence>
<feature type="compositionally biased region" description="Acidic residues" evidence="11">
    <location>
        <begin position="1479"/>
        <end position="1488"/>
    </location>
</feature>
<dbReference type="InterPro" id="IPR015679">
    <property type="entry name" value="PLipase_D_fam"/>
</dbReference>
<dbReference type="GO" id="GO:0004630">
    <property type="term" value="F:phospholipase D activity"/>
    <property type="evidence" value="ECO:0007669"/>
    <property type="project" value="UniProtKB-EC"/>
</dbReference>
<dbReference type="SMART" id="SM00155">
    <property type="entry name" value="PLDc"/>
    <property type="match status" value="2"/>
</dbReference>
<proteinExistence type="inferred from homology"/>
<keyword evidence="4" id="KW-0677">Repeat</keyword>
<evidence type="ECO:0000256" key="7">
    <source>
        <dbReference type="ARBA" id="ARBA00023098"/>
    </source>
</evidence>
<feature type="region of interest" description="Disordered" evidence="11">
    <location>
        <begin position="751"/>
        <end position="782"/>
    </location>
</feature>
<dbReference type="EC" id="3.1.4.4" evidence="3"/>
<dbReference type="FunFam" id="3.30.870.10:FF:000011">
    <property type="entry name" value="Phospholipase"/>
    <property type="match status" value="1"/>
</dbReference>
<evidence type="ECO:0000256" key="5">
    <source>
        <dbReference type="ARBA" id="ARBA00022801"/>
    </source>
</evidence>
<feature type="compositionally biased region" description="Basic and acidic residues" evidence="11">
    <location>
        <begin position="1489"/>
        <end position="1499"/>
    </location>
</feature>
<feature type="compositionally biased region" description="Gly residues" evidence="11">
    <location>
        <begin position="1715"/>
        <end position="1724"/>
    </location>
</feature>
<dbReference type="CDD" id="cd09141">
    <property type="entry name" value="PLDc_vPLD1_2_yPLD_like_2"/>
    <property type="match status" value="1"/>
</dbReference>
<keyword evidence="5" id="KW-0378">Hydrolase</keyword>
<feature type="region of interest" description="Disordered" evidence="11">
    <location>
        <begin position="1459"/>
        <end position="1519"/>
    </location>
</feature>
<feature type="domain" description="PLD phosphodiesterase" evidence="12">
    <location>
        <begin position="946"/>
        <end position="973"/>
    </location>
</feature>
<feature type="region of interest" description="Disordered" evidence="11">
    <location>
        <begin position="151"/>
        <end position="207"/>
    </location>
</feature>
<evidence type="ECO:0000313" key="13">
    <source>
        <dbReference type="EMBL" id="KLT42486.1"/>
    </source>
</evidence>
<dbReference type="RefSeq" id="XP_018278977.1">
    <property type="nucleotide sequence ID" value="XM_018423154.1"/>
</dbReference>
<protein>
    <recommendedName>
        <fullName evidence="9">Phospholipase D1</fullName>
        <ecNumber evidence="3">3.1.4.4</ecNumber>
    </recommendedName>
    <alternativeName>
        <fullName evidence="8">Choline phosphatase 1</fullName>
    </alternativeName>
    <alternativeName>
        <fullName evidence="10">Phosphatidylcholine-hydrolyzing phospholipase D1</fullName>
    </alternativeName>
</protein>
<sequence>MLSQPVSPLPPQHHPNPMAEEDTAKILGKIINDEINMDKDFTFLADKELSNTDQQASVAIPDTGLKKNLRTSPTTANGHSNGHRTPYHRAPPSDVSSLRSEDAVTAEDGGSIHNVVIDLGDDGPDSVPRILTDGKERPADVDMGHATHLQAVRHGVEHRFVPGSPRGDDRVHEHDLPRGPRGDALDRQTSDSQQEGPTGQGAGQHEERLSNSLVEGQHDDYTYRRSQEFNDGQPKAFMHTDVAPREVDELGRETVAIPGVHPQEPPGPQNNIELTPRIVHLQFHNVENDLGQKAKQGLVVSPYGEREFVETPISGILETPDGEKREPINQSELDMEFAAHGIGRIPPNVGDRADRKWDDQGWEDVDEPSQDGGQWRTAAGAKVGESSTTHHHPKKPRMRKRFTANGHSTPHVHTPGDVSSSTHTEKRHGGTGLKLMNQFRRGGKNSHIKPAKVDVGAPSMTNEMLAGQLPVMILKTWLDRDDEGHRAVPVLLGNLRFRIGDSVSIRNSGRNTGKELYKIECEYGDGAIKWVVYRDVRDFLSLHTHYKTANLGHRVTRSNVRHVDIPDFPRNALPYWARDTQTALKKAAEEVQDAERSMRHSEKDKHPQPRRQDSGPVIRDLLQQYLIDLIRAVMFRPESTRLCIFFELSALTVALAPRGGFQGKAGFLKLPSTQVSRKSNQPGLLPSKWKISRTPKWFIVRESYCVATDGPAETDIYDVFLIDTDFTIERPKRAYRKGLHLLSHKSCVGSPCFTDSSSKSEIPGEDPEAHEAHDESGSNKNASQHTFYISNAQRRLRLQAKNARAMHQFIVSMERVAMQCIWAGRNRFDSFAPIRVNVAAQWMVDGRDYFWNLSRAINMAKSRIYIHDWWISPELYLRRPGDERYRLDNLLKRKAEEGVRIFIIIYNEVLAKATPVASQYVKQTLTGLHPNIMMQRSPSHLPNGTFYWSHHEKLCVIDETIAFMGGLDLCYGRWDTSQHILTDEDFTADTGPNAPVWRGKDYANERVAEFSDLEKPFEDSIDRHKTPRMPWHDVGLSLVGQPARDLCRHFIQRWNYLLRIKNHTRKMPFLLPPADFTERELKDLGLQGTCEVQICRSVGPWSMGTMSKIEHSVQNAYVKSIQLSEHFVYIENQFFITSTIVDGTPIENRIGDALVQRIIRAHRAGERWRACVVIPLLPGYTHPVDASEASSVRLILECQNRTICRGTHSIFSRLRKEGINPDDYISFFSLRGWGKFESGALTTEQVYIHGKTMIVDDRLVLCGSANINERSQRGDRDSELISVVRDTDMIDGTMAGKPFKVGRYAHTLRMRLMREHIGVDVDAIEEDELMLRKPVADVEDVALWDPDNEQDERKMGRGISRIKKSTAGSRLKMTVSTAVRGITKGVGENIRNDVHKTAEKLKHPVAAAQGELLKNTHVGEHDGPGGGPTGDTSERQDVGLDGKVIQGFASSVVPTLEERAIAARRPTEQTEHGKPLQDMADEGEGPEEAEVHPQDEKAVNEQPRTEMYGEPANAIEGDHDVPRDEPTMAEDHEAVKARGVLRKHLNAKPGMGPWNMPTPTPKIDANRFHDPLDDTFWNDMWVATAVHNTQIFRKVFRCIPDDLVTTWAQYKAFANHMDKFGRTEIAPPDASGSGTKVTHDQGGDGGGTVGPVGQDAPDSGKAMDGSTQGRWGATAPPSNLAEAGNAVLSAVGSVTGDRKSVGGKSVGSDATAGAAGAGASGPGPKGSPKVDQKEAGERKPSGENDAWEQWEMEEMEALLNETRGHLVVYPTRFLEAEDMANNFLFNQERILPLLIYN</sequence>
<feature type="compositionally biased region" description="Basic and acidic residues" evidence="11">
    <location>
        <begin position="1728"/>
        <end position="1742"/>
    </location>
</feature>
<keyword evidence="7" id="KW-0443">Lipid metabolism</keyword>
<dbReference type="PROSITE" id="PS50035">
    <property type="entry name" value="PLD"/>
    <property type="match status" value="2"/>
</dbReference>
<dbReference type="GO" id="GO:0009395">
    <property type="term" value="P:phospholipid catabolic process"/>
    <property type="evidence" value="ECO:0007669"/>
    <property type="project" value="TreeGrafter"/>
</dbReference>
<reference evidence="13 14" key="1">
    <citation type="submission" date="2015-03" db="EMBL/GenBank/DDBJ databases">
        <title>Genomics and transcriptomics of the oil-accumulating basidiomycete yeast T. oleaginosus allow insights into substrate utilization and the diverse evolutionary trajectories of mating systems in fungi.</title>
        <authorList>
            <consortium name="DOE Joint Genome Institute"/>
            <person name="Kourist R."/>
            <person name="Kracht O."/>
            <person name="Bracharz F."/>
            <person name="Lipzen A."/>
            <person name="Nolan M."/>
            <person name="Ohm R."/>
            <person name="Grigoriev I."/>
            <person name="Sun S."/>
            <person name="Heitman J."/>
            <person name="Bruck T."/>
            <person name="Nowrousian M."/>
        </authorList>
    </citation>
    <scope>NUCLEOTIDE SEQUENCE [LARGE SCALE GENOMIC DNA]</scope>
    <source>
        <strain evidence="13 14">IBC0246</strain>
    </source>
</reference>
<dbReference type="STRING" id="879819.A0A0J0XN01"/>
<name>A0A0J0XN01_9TREE</name>
<feature type="region of interest" description="Disordered" evidence="11">
    <location>
        <begin position="587"/>
        <end position="614"/>
    </location>
</feature>
<feature type="region of interest" description="Disordered" evidence="11">
    <location>
        <begin position="1624"/>
        <end position="1680"/>
    </location>
</feature>
<feature type="compositionally biased region" description="Basic and acidic residues" evidence="11">
    <location>
        <begin position="587"/>
        <end position="613"/>
    </location>
</feature>
<feature type="compositionally biased region" description="Acidic residues" evidence="11">
    <location>
        <begin position="360"/>
        <end position="369"/>
    </location>
</feature>
<feature type="region of interest" description="Disordered" evidence="11">
    <location>
        <begin position="342"/>
        <end position="430"/>
    </location>
</feature>
<feature type="compositionally biased region" description="Basic and acidic residues" evidence="11">
    <location>
        <begin position="1459"/>
        <end position="1475"/>
    </location>
</feature>
<dbReference type="InterPro" id="IPR001736">
    <property type="entry name" value="PLipase_D/transphosphatidylase"/>
</dbReference>
<evidence type="ECO:0000256" key="9">
    <source>
        <dbReference type="ARBA" id="ARBA00074658"/>
    </source>
</evidence>
<evidence type="ECO:0000259" key="12">
    <source>
        <dbReference type="PROSITE" id="PS50035"/>
    </source>
</evidence>
<comment type="similarity">
    <text evidence="2">Belongs to the phospholipase D family.</text>
</comment>
<keyword evidence="6" id="KW-0442">Lipid degradation</keyword>
<evidence type="ECO:0000256" key="1">
    <source>
        <dbReference type="ARBA" id="ARBA00000798"/>
    </source>
</evidence>
<feature type="compositionally biased region" description="Basic residues" evidence="11">
    <location>
        <begin position="389"/>
        <end position="402"/>
    </location>
</feature>
<dbReference type="Pfam" id="PF00614">
    <property type="entry name" value="PLDc"/>
    <property type="match status" value="2"/>
</dbReference>
<keyword evidence="14" id="KW-1185">Reference proteome</keyword>
<feature type="compositionally biased region" description="Polar residues" evidence="11">
    <location>
        <begin position="70"/>
        <end position="80"/>
    </location>
</feature>
<evidence type="ECO:0000256" key="8">
    <source>
        <dbReference type="ARBA" id="ARBA00042228"/>
    </source>
</evidence>
<evidence type="ECO:0000256" key="6">
    <source>
        <dbReference type="ARBA" id="ARBA00022963"/>
    </source>
</evidence>
<feature type="region of interest" description="Disordered" evidence="11">
    <location>
        <begin position="1416"/>
        <end position="1437"/>
    </location>
</feature>
<evidence type="ECO:0000256" key="10">
    <source>
        <dbReference type="ARBA" id="ARBA00079280"/>
    </source>
</evidence>
<comment type="catalytic activity">
    <reaction evidence="1">
        <text>a 1,2-diacyl-sn-glycero-3-phosphocholine + H2O = a 1,2-diacyl-sn-glycero-3-phosphate + choline + H(+)</text>
        <dbReference type="Rhea" id="RHEA:14445"/>
        <dbReference type="ChEBI" id="CHEBI:15354"/>
        <dbReference type="ChEBI" id="CHEBI:15377"/>
        <dbReference type="ChEBI" id="CHEBI:15378"/>
        <dbReference type="ChEBI" id="CHEBI:57643"/>
        <dbReference type="ChEBI" id="CHEBI:58608"/>
        <dbReference type="EC" id="3.1.4.4"/>
    </reaction>
</comment>
<gene>
    <name evidence="13" type="ORF">CC85DRAFT_285558</name>
</gene>
<dbReference type="SUPFAM" id="SSF56024">
    <property type="entry name" value="Phospholipase D/nuclease"/>
    <property type="match status" value="2"/>
</dbReference>
<evidence type="ECO:0000313" key="14">
    <source>
        <dbReference type="Proteomes" id="UP000053611"/>
    </source>
</evidence>
<feature type="region of interest" description="Disordered" evidence="11">
    <location>
        <begin position="49"/>
        <end position="96"/>
    </location>
</feature>
<feature type="compositionally biased region" description="Basic and acidic residues" evidence="11">
    <location>
        <begin position="154"/>
        <end position="189"/>
    </location>
</feature>
<dbReference type="EMBL" id="KQ087205">
    <property type="protein sequence ID" value="KLT42486.1"/>
    <property type="molecule type" value="Genomic_DNA"/>
</dbReference>
<dbReference type="Proteomes" id="UP000053611">
    <property type="component" value="Unassembled WGS sequence"/>
</dbReference>
<evidence type="ECO:0000256" key="3">
    <source>
        <dbReference type="ARBA" id="ARBA00012027"/>
    </source>
</evidence>
<dbReference type="CDD" id="cd09138">
    <property type="entry name" value="PLDc_vPLD1_2_yPLD_like_1"/>
    <property type="match status" value="1"/>
</dbReference>
<dbReference type="GeneID" id="28983757"/>
<dbReference type="OrthoDB" id="14911at2759"/>
<feature type="domain" description="PLD phosphodiesterase" evidence="12">
    <location>
        <begin position="1244"/>
        <end position="1271"/>
    </location>
</feature>
<evidence type="ECO:0000256" key="11">
    <source>
        <dbReference type="SAM" id="MobiDB-lite"/>
    </source>
</evidence>
<feature type="region of interest" description="Disordered" evidence="11">
    <location>
        <begin position="1695"/>
        <end position="1746"/>
    </location>
</feature>
<organism evidence="13 14">
    <name type="scientific">Cutaneotrichosporon oleaginosum</name>
    <dbReference type="NCBI Taxonomy" id="879819"/>
    <lineage>
        <taxon>Eukaryota</taxon>
        <taxon>Fungi</taxon>
        <taxon>Dikarya</taxon>
        <taxon>Basidiomycota</taxon>
        <taxon>Agaricomycotina</taxon>
        <taxon>Tremellomycetes</taxon>
        <taxon>Trichosporonales</taxon>
        <taxon>Trichosporonaceae</taxon>
        <taxon>Cutaneotrichosporon</taxon>
    </lineage>
</organism>
<dbReference type="Gene3D" id="3.30.870.10">
    <property type="entry name" value="Endonuclease Chain A"/>
    <property type="match status" value="2"/>
</dbReference>
<dbReference type="PANTHER" id="PTHR18896:SF76">
    <property type="entry name" value="PHOSPHOLIPASE"/>
    <property type="match status" value="1"/>
</dbReference>
<evidence type="ECO:0000256" key="4">
    <source>
        <dbReference type="ARBA" id="ARBA00022737"/>
    </source>
</evidence>
<dbReference type="PANTHER" id="PTHR18896">
    <property type="entry name" value="PHOSPHOLIPASE D"/>
    <property type="match status" value="1"/>
</dbReference>
<accession>A0A0J0XN01</accession>